<accession>A0A841AKU0</accession>
<dbReference type="InterPro" id="IPR012338">
    <property type="entry name" value="Beta-lactam/transpept-like"/>
</dbReference>
<gene>
    <name evidence="2" type="ORF">HD599_000654</name>
</gene>
<dbReference type="InterPro" id="IPR001466">
    <property type="entry name" value="Beta-lactam-related"/>
</dbReference>
<feature type="domain" description="Beta-lactamase-related" evidence="1">
    <location>
        <begin position="24"/>
        <end position="346"/>
    </location>
</feature>
<evidence type="ECO:0000313" key="2">
    <source>
        <dbReference type="EMBL" id="MBB5842331.1"/>
    </source>
</evidence>
<dbReference type="SUPFAM" id="SSF56601">
    <property type="entry name" value="beta-lactamase/transpeptidase-like"/>
    <property type="match status" value="1"/>
</dbReference>
<dbReference type="PANTHER" id="PTHR46825">
    <property type="entry name" value="D-ALANYL-D-ALANINE-CARBOXYPEPTIDASE/ENDOPEPTIDASE AMPH"/>
    <property type="match status" value="1"/>
</dbReference>
<evidence type="ECO:0000259" key="1">
    <source>
        <dbReference type="Pfam" id="PF00144"/>
    </source>
</evidence>
<sequence>MTDLSPALESTLRGWFDAHPVVSPSVNYGVFDRDGVIFQHGVGEHRFDGRTPQLDTVYRIASMSKSFEMALVLVLRDRGLLSLDDRVSAHVPEFSDPVDDAGVELPVTIHMLMSNSSGLPEDNGWADHELALSREDFLAVVGRGLHFADLPGSGYQYSNIGFWLLGVIVENVSGLPFADFSRQTLLDPLGLDDTRYDAARYGDDHDLALGFGTFDEGATWFDRPFVGTGIGGCAASMFSTITDIARWSAWLSSAFDPSNTDDALLSRASRREMQRIHTFAPSPSDFPDVQRLEGSGYGLGLVVEQDVRFGSIVQHAGGLPGWSSNMRWHAASGLGVVVFANTNGVRPGIAAAGILRAVLEELDVPARPVALWPSTVDAAVAVEAAVDAGTLAAAAALFSPNLLSDVSAEVRDGRLAKAVAEVGGLTESRAPLADRLAWTTAGAYLAWTLPGMTGTLELRMEMTPTTPAMIQRLDIEVQKPVTGLSPVTRHYLPTL</sequence>
<dbReference type="Pfam" id="PF00144">
    <property type="entry name" value="Beta-lactamase"/>
    <property type="match status" value="1"/>
</dbReference>
<protein>
    <submittedName>
        <fullName evidence="2">CubicO group peptidase (Beta-lactamase class C family)</fullName>
    </submittedName>
</protein>
<dbReference type="EMBL" id="JACHMJ010000001">
    <property type="protein sequence ID" value="MBB5842331.1"/>
    <property type="molecule type" value="Genomic_DNA"/>
</dbReference>
<reference evidence="2 3" key="1">
    <citation type="submission" date="2020-08" db="EMBL/GenBank/DDBJ databases">
        <title>Sequencing the genomes of 1000 actinobacteria strains.</title>
        <authorList>
            <person name="Klenk H.-P."/>
        </authorList>
    </citation>
    <scope>NUCLEOTIDE SEQUENCE [LARGE SCALE GENOMIC DNA]</scope>
    <source>
        <strain evidence="2 3">DSM 105784</strain>
    </source>
</reference>
<name>A0A841AKU0_9MICO</name>
<evidence type="ECO:0000313" key="3">
    <source>
        <dbReference type="Proteomes" id="UP000536685"/>
    </source>
</evidence>
<dbReference type="InterPro" id="IPR050491">
    <property type="entry name" value="AmpC-like"/>
</dbReference>
<dbReference type="Gene3D" id="3.40.710.10">
    <property type="entry name" value="DD-peptidase/beta-lactamase superfamily"/>
    <property type="match status" value="1"/>
</dbReference>
<comment type="caution">
    <text evidence="2">The sequence shown here is derived from an EMBL/GenBank/DDBJ whole genome shotgun (WGS) entry which is preliminary data.</text>
</comment>
<dbReference type="AlphaFoldDB" id="A0A841AKU0"/>
<keyword evidence="3" id="KW-1185">Reference proteome</keyword>
<dbReference type="RefSeq" id="WP_184233604.1">
    <property type="nucleotide sequence ID" value="NZ_JACHMJ010000001.1"/>
</dbReference>
<proteinExistence type="predicted"/>
<dbReference type="Proteomes" id="UP000536685">
    <property type="component" value="Unassembled WGS sequence"/>
</dbReference>
<dbReference type="PANTHER" id="PTHR46825:SF9">
    <property type="entry name" value="BETA-LACTAMASE-RELATED DOMAIN-CONTAINING PROTEIN"/>
    <property type="match status" value="1"/>
</dbReference>
<organism evidence="2 3">
    <name type="scientific">Conyzicola lurida</name>
    <dbReference type="NCBI Taxonomy" id="1172621"/>
    <lineage>
        <taxon>Bacteria</taxon>
        <taxon>Bacillati</taxon>
        <taxon>Actinomycetota</taxon>
        <taxon>Actinomycetes</taxon>
        <taxon>Micrococcales</taxon>
        <taxon>Microbacteriaceae</taxon>
        <taxon>Conyzicola</taxon>
    </lineage>
</organism>